<dbReference type="AlphaFoldDB" id="A0A803PEH1"/>
<protein>
    <submittedName>
        <fullName evidence="1">Uncharacterized protein</fullName>
    </submittedName>
</protein>
<dbReference type="PANTHER" id="PTHR10775:SF182">
    <property type="entry name" value="TRANSPOSON, EN_SPM-LIKE, TRANSPOSASE-ASSOCIATED DOMAIN PROTEIN-RELATED"/>
    <property type="match status" value="1"/>
</dbReference>
<sequence length="102" mass="11953">MRHPTDSPTWKSIDARWHEFGNEPRNICLDLSADEIIPHTTLRSLSQPGNDIDVYLVPLVDYLSQLLYEDVPTYDTFRKEEFNRKAILVWTINDFPAFENLS</sequence>
<accession>A0A803PEH1</accession>
<organism evidence="1 2">
    <name type="scientific">Cannabis sativa</name>
    <name type="common">Hemp</name>
    <name type="synonym">Marijuana</name>
    <dbReference type="NCBI Taxonomy" id="3483"/>
    <lineage>
        <taxon>Eukaryota</taxon>
        <taxon>Viridiplantae</taxon>
        <taxon>Streptophyta</taxon>
        <taxon>Embryophyta</taxon>
        <taxon>Tracheophyta</taxon>
        <taxon>Spermatophyta</taxon>
        <taxon>Magnoliopsida</taxon>
        <taxon>eudicotyledons</taxon>
        <taxon>Gunneridae</taxon>
        <taxon>Pentapetalae</taxon>
        <taxon>rosids</taxon>
        <taxon>fabids</taxon>
        <taxon>Rosales</taxon>
        <taxon>Cannabaceae</taxon>
        <taxon>Cannabis</taxon>
    </lineage>
</organism>
<reference evidence="1" key="2">
    <citation type="submission" date="2021-03" db="UniProtKB">
        <authorList>
            <consortium name="EnsemblPlants"/>
        </authorList>
    </citation>
    <scope>IDENTIFICATION</scope>
</reference>
<dbReference type="Proteomes" id="UP000596661">
    <property type="component" value="Chromosome 4"/>
</dbReference>
<evidence type="ECO:0000313" key="2">
    <source>
        <dbReference type="Proteomes" id="UP000596661"/>
    </source>
</evidence>
<dbReference type="EnsemblPlants" id="evm.model.04.1766">
    <property type="protein sequence ID" value="cds.evm.model.04.1766"/>
    <property type="gene ID" value="evm.TU.04.1766"/>
</dbReference>
<dbReference type="EMBL" id="UZAU01000400">
    <property type="status" value="NOT_ANNOTATED_CDS"/>
    <property type="molecule type" value="Genomic_DNA"/>
</dbReference>
<name>A0A803PEH1_CANSA</name>
<dbReference type="Pfam" id="PF02992">
    <property type="entry name" value="Transposase_21"/>
    <property type="match status" value="2"/>
</dbReference>
<proteinExistence type="predicted"/>
<dbReference type="InterPro" id="IPR004242">
    <property type="entry name" value="Transposase_21"/>
</dbReference>
<dbReference type="Gramene" id="evm.model.04.1766">
    <property type="protein sequence ID" value="cds.evm.model.04.1766"/>
    <property type="gene ID" value="evm.TU.04.1766"/>
</dbReference>
<reference evidence="1" key="1">
    <citation type="submission" date="2018-11" db="EMBL/GenBank/DDBJ databases">
        <authorList>
            <person name="Grassa J C."/>
        </authorList>
    </citation>
    <scope>NUCLEOTIDE SEQUENCE [LARGE SCALE GENOMIC DNA]</scope>
</reference>
<evidence type="ECO:0000313" key="1">
    <source>
        <dbReference type="EnsemblPlants" id="cds.evm.model.04.1766"/>
    </source>
</evidence>
<keyword evidence="2" id="KW-1185">Reference proteome</keyword>
<dbReference type="PANTHER" id="PTHR10775">
    <property type="entry name" value="OS08G0208400 PROTEIN"/>
    <property type="match status" value="1"/>
</dbReference>